<protein>
    <submittedName>
        <fullName evidence="1">Glutamate mutase L</fullName>
    </submittedName>
</protein>
<keyword evidence="2" id="KW-1185">Reference proteome</keyword>
<dbReference type="PIRSF" id="PIRSF004729">
    <property type="entry name" value="MutL"/>
    <property type="match status" value="1"/>
</dbReference>
<dbReference type="EMBL" id="JBHSTI010000008">
    <property type="protein sequence ID" value="MFC6237327.1"/>
    <property type="molecule type" value="Genomic_DNA"/>
</dbReference>
<proteinExistence type="predicted"/>
<comment type="caution">
    <text evidence="1">The sequence shown here is derived from an EMBL/GenBank/DDBJ whole genome shotgun (WGS) entry which is preliminary data.</text>
</comment>
<evidence type="ECO:0000313" key="1">
    <source>
        <dbReference type="EMBL" id="MFC6237327.1"/>
    </source>
</evidence>
<dbReference type="RefSeq" id="WP_386768164.1">
    <property type="nucleotide sequence ID" value="NZ_JBHSTI010000008.1"/>
</dbReference>
<accession>A0ABW1SZ56</accession>
<organism evidence="1 2">
    <name type="scientific">Longivirga aurantiaca</name>
    <dbReference type="NCBI Taxonomy" id="1837743"/>
    <lineage>
        <taxon>Bacteria</taxon>
        <taxon>Bacillati</taxon>
        <taxon>Actinomycetota</taxon>
        <taxon>Actinomycetes</taxon>
        <taxon>Sporichthyales</taxon>
        <taxon>Sporichthyaceae</taxon>
        <taxon>Longivirga</taxon>
    </lineage>
</organism>
<name>A0ABW1SZ56_9ACTN</name>
<reference evidence="2" key="1">
    <citation type="journal article" date="2019" name="Int. J. Syst. Evol. Microbiol.">
        <title>The Global Catalogue of Microorganisms (GCM) 10K type strain sequencing project: providing services to taxonomists for standard genome sequencing and annotation.</title>
        <authorList>
            <consortium name="The Broad Institute Genomics Platform"/>
            <consortium name="The Broad Institute Genome Sequencing Center for Infectious Disease"/>
            <person name="Wu L."/>
            <person name="Ma J."/>
        </authorList>
    </citation>
    <scope>NUCLEOTIDE SEQUENCE [LARGE SCALE GENOMIC DNA]</scope>
    <source>
        <strain evidence="2">CGMCC 4.7317</strain>
    </source>
</reference>
<dbReference type="Pfam" id="PF13941">
    <property type="entry name" value="MutL"/>
    <property type="match status" value="1"/>
</dbReference>
<dbReference type="NCBIfam" id="TIGR01319">
    <property type="entry name" value="glmL_fam"/>
    <property type="match status" value="1"/>
</dbReference>
<dbReference type="Proteomes" id="UP001596138">
    <property type="component" value="Unassembled WGS sequence"/>
</dbReference>
<evidence type="ECO:0000313" key="2">
    <source>
        <dbReference type="Proteomes" id="UP001596138"/>
    </source>
</evidence>
<gene>
    <name evidence="1" type="ORF">ACFQGU_05530</name>
</gene>
<sequence>MAYVACVDTGSTFTKAAAVAVGGADAGRLLATASVPTTVGAGQDVLTGLDAAVASLVRDVGAEPIEVRACSSAGGGLRLAVVGHERVVTAEAGARVGLSAGAKVVHVSSGRLDRAALDALKADRPDVVLLVGGTDGGDAEVLLHNAARLATSGPRVPYVVAGNVDARDEVVALLVARRRTVVACANVLPRIGVLDALPARAAIREVFVHHVIGGKGFTKGPRFARLVRGATPDLVLAGVELLADSGVGDVLLVDVGGATTDVYSALTPDAEEASLHREVVEVMWRGRTVEGDLGMRWSATGVVDAALAEKLLPPGADADRLRAAAALRHDDPAWLPSSATDRADEALIARLALTVALRRHARPASTVEGRTPGRDLSHVSLVVASGGVFRHADQAALADVLAPVTTDHAGGWRVPSSPRVTVDRRYVVAAAGLLADDHPDAAAVLLREALVVV</sequence>
<dbReference type="InterPro" id="IPR006230">
    <property type="entry name" value="MutL"/>
</dbReference>